<dbReference type="Pfam" id="PF05485">
    <property type="entry name" value="THAP"/>
    <property type="match status" value="1"/>
</dbReference>
<proteinExistence type="predicted"/>
<dbReference type="GO" id="GO:0008270">
    <property type="term" value="F:zinc ion binding"/>
    <property type="evidence" value="ECO:0007669"/>
    <property type="project" value="UniProtKB-KW"/>
</dbReference>
<evidence type="ECO:0000313" key="9">
    <source>
        <dbReference type="RefSeq" id="XP_025830638.1"/>
    </source>
</evidence>
<organism evidence="7 8">
    <name type="scientific">Agrilus planipennis</name>
    <name type="common">Emerald ash borer</name>
    <name type="synonym">Agrilus marcopoli</name>
    <dbReference type="NCBI Taxonomy" id="224129"/>
    <lineage>
        <taxon>Eukaryota</taxon>
        <taxon>Metazoa</taxon>
        <taxon>Ecdysozoa</taxon>
        <taxon>Arthropoda</taxon>
        <taxon>Hexapoda</taxon>
        <taxon>Insecta</taxon>
        <taxon>Pterygota</taxon>
        <taxon>Neoptera</taxon>
        <taxon>Endopterygota</taxon>
        <taxon>Coleoptera</taxon>
        <taxon>Polyphaga</taxon>
        <taxon>Elateriformia</taxon>
        <taxon>Buprestoidea</taxon>
        <taxon>Buprestidae</taxon>
        <taxon>Agrilinae</taxon>
        <taxon>Agrilus</taxon>
    </lineage>
</organism>
<dbReference type="KEGG" id="apln:112904571"/>
<dbReference type="RefSeq" id="XP_025830638.1">
    <property type="nucleotide sequence ID" value="XM_025974853.1"/>
</dbReference>
<reference evidence="8 9" key="1">
    <citation type="submission" date="2025-04" db="UniProtKB">
        <authorList>
            <consortium name="RefSeq"/>
        </authorList>
    </citation>
    <scope>IDENTIFICATION</scope>
    <source>
        <tissue evidence="8 9">Entire body</tissue>
    </source>
</reference>
<dbReference type="Proteomes" id="UP000192223">
    <property type="component" value="Unplaced"/>
</dbReference>
<dbReference type="GO" id="GO:0003677">
    <property type="term" value="F:DNA binding"/>
    <property type="evidence" value="ECO:0007669"/>
    <property type="project" value="UniProtKB-UniRule"/>
</dbReference>
<protein>
    <submittedName>
        <fullName evidence="8">Uncharacterized protein LOC108740628</fullName>
    </submittedName>
    <submittedName>
        <fullName evidence="9">Uncharacterized protein LOC112904571</fullName>
    </submittedName>
</protein>
<dbReference type="RefSeq" id="XP_018330500.1">
    <property type="nucleotide sequence ID" value="XM_018474998.1"/>
</dbReference>
<keyword evidence="3" id="KW-0862">Zinc</keyword>
<evidence type="ECO:0000256" key="2">
    <source>
        <dbReference type="ARBA" id="ARBA00022771"/>
    </source>
</evidence>
<dbReference type="STRING" id="224129.A0A1W4XDS3"/>
<evidence type="ECO:0000313" key="7">
    <source>
        <dbReference type="Proteomes" id="UP000192223"/>
    </source>
</evidence>
<keyword evidence="2 5" id="KW-0863">Zinc-finger</keyword>
<sequence>MGGCRCSFRNCKSATKNCDSIHFFHYPVKNRARCKQWIENARRPEFFNLPEDQLRNKVVCELHFESKCFCNPTRKRLLHDAVPTLDLGCKEEDSRNNEEYEDHCIYNNVQVLPANADGTIFTVDTEGIQQLCESDEIDTYVYRNGVLTPVLKSETRFYCDNETIVYAVPEDVVQSYENSNSIIDNLSQESSNDATSSNINSHIVQDYPRLQENVFDINQTRHFAPLVKHENAQHAIDENKLQQENVICTEIEISSNEENSNTSSNFPVLKQTEKNICPKQNTLKRKRQIQKRILQKLNHHSQEINNIKNLLKSNLTFLPKKQLQNVALRVLEQSIPSTLYEIILKTLKKKPNKPLQNNDFFQKLYLTSPKAYHLLQEENWCIPRNFNKEDILNLQNSKSTQTNNQNCNVQSSQTCSLEGRSVKSVQTLDVKDHLTENILGNIESTTQNMTNFCTVGTQCFSEMVRQNTIGIQSLLDQALITQSTIGTQCSFNSNLTEANNFPESVQNPMASDLLNNDIKQSMDVEDQKTEQEICAQKLLRSDDVQICESL</sequence>
<evidence type="ECO:0000256" key="4">
    <source>
        <dbReference type="ARBA" id="ARBA00023125"/>
    </source>
</evidence>
<dbReference type="AlphaFoldDB" id="A0A1W4XDS3"/>
<dbReference type="KEGG" id="apln:108740628"/>
<dbReference type="OrthoDB" id="7683421at2759"/>
<gene>
    <name evidence="8" type="primary">LOC108740628</name>
    <name evidence="9" type="synonym">LOC112904571</name>
</gene>
<dbReference type="PROSITE" id="PS50950">
    <property type="entry name" value="ZF_THAP"/>
    <property type="match status" value="1"/>
</dbReference>
<accession>A0A1W4XDS3</accession>
<evidence type="ECO:0000256" key="1">
    <source>
        <dbReference type="ARBA" id="ARBA00022723"/>
    </source>
</evidence>
<dbReference type="GeneID" id="108740628"/>
<keyword evidence="1" id="KW-0479">Metal-binding</keyword>
<dbReference type="InterPro" id="IPR006612">
    <property type="entry name" value="THAP_Znf"/>
</dbReference>
<evidence type="ECO:0000256" key="5">
    <source>
        <dbReference type="PROSITE-ProRule" id="PRU00309"/>
    </source>
</evidence>
<keyword evidence="4 5" id="KW-0238">DNA-binding</keyword>
<keyword evidence="7" id="KW-1185">Reference proteome</keyword>
<dbReference type="SMART" id="SM00692">
    <property type="entry name" value="DM3"/>
    <property type="match status" value="1"/>
</dbReference>
<dbReference type="SMART" id="SM00980">
    <property type="entry name" value="THAP"/>
    <property type="match status" value="1"/>
</dbReference>
<dbReference type="SUPFAM" id="SSF57716">
    <property type="entry name" value="Glucocorticoid receptor-like (DNA-binding domain)"/>
    <property type="match status" value="1"/>
</dbReference>
<evidence type="ECO:0000259" key="6">
    <source>
        <dbReference type="PROSITE" id="PS50950"/>
    </source>
</evidence>
<evidence type="ECO:0000256" key="3">
    <source>
        <dbReference type="ARBA" id="ARBA00022833"/>
    </source>
</evidence>
<feature type="domain" description="THAP-type" evidence="6">
    <location>
        <begin position="1"/>
        <end position="86"/>
    </location>
</feature>
<name>A0A1W4XDS3_AGRPL</name>
<evidence type="ECO:0000313" key="8">
    <source>
        <dbReference type="RefSeq" id="XP_018330500.1"/>
    </source>
</evidence>